<evidence type="ECO:0000313" key="2">
    <source>
        <dbReference type="EMBL" id="OQN96649.1"/>
    </source>
</evidence>
<keyword evidence="3" id="KW-1185">Reference proteome</keyword>
<feature type="region of interest" description="Disordered" evidence="1">
    <location>
        <begin position="140"/>
        <end position="162"/>
    </location>
</feature>
<gene>
    <name evidence="2" type="ORF">B0A48_17289</name>
</gene>
<proteinExistence type="predicted"/>
<sequence>MTVAGVIGVAVVGGGDKAVSKVIYPMTPCGHSQGHDSVKEAVYGLAMLYDKPCDDPTRVECYGRRRGEAPVASQVAKSAIATKHRQGLCLRHAIRFHIASIACLLLPQAQPQRRIVFVSPYSKRSQAVSHTPPLTTTRLTGYQSGAHNNSSQPVKTPTKSHRSLGAVNKVSANTTSSEIVRTEPPRALNAIPAPTAEQKSSPAAANSSQPPSMAYFAAQFHHFDPIVARAATDKSIVTPELITEWQALMKAMDDAGVTKEMVGDYIGSHGLAYEGKMKAWEEKGRELRRVTVMKWWRGIGRQ</sequence>
<name>A0A1V8SC59_9PEZI</name>
<comment type="caution">
    <text evidence="2">The sequence shown here is derived from an EMBL/GenBank/DDBJ whole genome shotgun (WGS) entry which is preliminary data.</text>
</comment>
<organism evidence="2 3">
    <name type="scientific">Cryoendolithus antarcticus</name>
    <dbReference type="NCBI Taxonomy" id="1507870"/>
    <lineage>
        <taxon>Eukaryota</taxon>
        <taxon>Fungi</taxon>
        <taxon>Dikarya</taxon>
        <taxon>Ascomycota</taxon>
        <taxon>Pezizomycotina</taxon>
        <taxon>Dothideomycetes</taxon>
        <taxon>Dothideomycetidae</taxon>
        <taxon>Cladosporiales</taxon>
        <taxon>Cladosporiaceae</taxon>
        <taxon>Cryoendolithus</taxon>
    </lineage>
</organism>
<dbReference type="Proteomes" id="UP000192596">
    <property type="component" value="Unassembled WGS sequence"/>
</dbReference>
<accession>A0A1V8SC59</accession>
<protein>
    <submittedName>
        <fullName evidence="2">Uncharacterized protein</fullName>
    </submittedName>
</protein>
<evidence type="ECO:0000313" key="3">
    <source>
        <dbReference type="Proteomes" id="UP000192596"/>
    </source>
</evidence>
<dbReference type="AlphaFoldDB" id="A0A1V8SC59"/>
<reference evidence="3" key="1">
    <citation type="submission" date="2017-03" db="EMBL/GenBank/DDBJ databases">
        <title>Genomes of endolithic fungi from Antarctica.</title>
        <authorList>
            <person name="Coleine C."/>
            <person name="Masonjones S."/>
            <person name="Stajich J.E."/>
        </authorList>
    </citation>
    <scope>NUCLEOTIDE SEQUENCE [LARGE SCALE GENOMIC DNA]</scope>
    <source>
        <strain evidence="3">CCFEE 5527</strain>
    </source>
</reference>
<evidence type="ECO:0000256" key="1">
    <source>
        <dbReference type="SAM" id="MobiDB-lite"/>
    </source>
</evidence>
<dbReference type="EMBL" id="NAJO01000063">
    <property type="protein sequence ID" value="OQN96649.1"/>
    <property type="molecule type" value="Genomic_DNA"/>
</dbReference>
<dbReference type="InParanoid" id="A0A1V8SC59"/>
<feature type="compositionally biased region" description="Polar residues" evidence="1">
    <location>
        <begin position="140"/>
        <end position="157"/>
    </location>
</feature>